<gene>
    <name evidence="1" type="ORF">GOP47_0023709</name>
</gene>
<dbReference type="AlphaFoldDB" id="A0A9D4U3Y5"/>
<sequence>MSIGSSHFPCHFQCSWPWVNKNYLLMPKKIMSVRLSVSANHHGVIPKIPPAFESNLGAESNFACMELASTLFNVKRVTGFKHMFVRDLLFLRYCTPQEQQYSRATRLAQ</sequence>
<accession>A0A9D4U3Y5</accession>
<name>A0A9D4U3Y5_ADICA</name>
<organism evidence="1 2">
    <name type="scientific">Adiantum capillus-veneris</name>
    <name type="common">Maidenhair fern</name>
    <dbReference type="NCBI Taxonomy" id="13818"/>
    <lineage>
        <taxon>Eukaryota</taxon>
        <taxon>Viridiplantae</taxon>
        <taxon>Streptophyta</taxon>
        <taxon>Embryophyta</taxon>
        <taxon>Tracheophyta</taxon>
        <taxon>Polypodiopsida</taxon>
        <taxon>Polypodiidae</taxon>
        <taxon>Polypodiales</taxon>
        <taxon>Pteridineae</taxon>
        <taxon>Pteridaceae</taxon>
        <taxon>Vittarioideae</taxon>
        <taxon>Adiantum</taxon>
    </lineage>
</organism>
<protein>
    <submittedName>
        <fullName evidence="1">Uncharacterized protein</fullName>
    </submittedName>
</protein>
<keyword evidence="2" id="KW-1185">Reference proteome</keyword>
<evidence type="ECO:0000313" key="1">
    <source>
        <dbReference type="EMBL" id="KAI5061204.1"/>
    </source>
</evidence>
<comment type="caution">
    <text evidence="1">The sequence shown here is derived from an EMBL/GenBank/DDBJ whole genome shotgun (WGS) entry which is preliminary data.</text>
</comment>
<proteinExistence type="predicted"/>
<evidence type="ECO:0000313" key="2">
    <source>
        <dbReference type="Proteomes" id="UP000886520"/>
    </source>
</evidence>
<dbReference type="Proteomes" id="UP000886520">
    <property type="component" value="Chromosome 23"/>
</dbReference>
<dbReference type="EMBL" id="JABFUD020000023">
    <property type="protein sequence ID" value="KAI5061204.1"/>
    <property type="molecule type" value="Genomic_DNA"/>
</dbReference>
<reference evidence="1" key="1">
    <citation type="submission" date="2021-01" db="EMBL/GenBank/DDBJ databases">
        <title>Adiantum capillus-veneris genome.</title>
        <authorList>
            <person name="Fang Y."/>
            <person name="Liao Q."/>
        </authorList>
    </citation>
    <scope>NUCLEOTIDE SEQUENCE</scope>
    <source>
        <strain evidence="1">H3</strain>
        <tissue evidence="1">Leaf</tissue>
    </source>
</reference>